<keyword evidence="1" id="KW-0472">Membrane</keyword>
<keyword evidence="3" id="KW-1185">Reference proteome</keyword>
<organism evidence="2 3">
    <name type="scientific">Lentibacillus salinarum</name>
    <dbReference type="NCBI Taxonomy" id="446820"/>
    <lineage>
        <taxon>Bacteria</taxon>
        <taxon>Bacillati</taxon>
        <taxon>Bacillota</taxon>
        <taxon>Bacilli</taxon>
        <taxon>Bacillales</taxon>
        <taxon>Bacillaceae</taxon>
        <taxon>Lentibacillus</taxon>
    </lineage>
</organism>
<evidence type="ECO:0000313" key="2">
    <source>
        <dbReference type="EMBL" id="MFD1363601.1"/>
    </source>
</evidence>
<evidence type="ECO:0000256" key="1">
    <source>
        <dbReference type="SAM" id="Phobius"/>
    </source>
</evidence>
<proteinExistence type="predicted"/>
<keyword evidence="1" id="KW-0812">Transmembrane</keyword>
<evidence type="ECO:0008006" key="4">
    <source>
        <dbReference type="Google" id="ProtNLM"/>
    </source>
</evidence>
<protein>
    <recommendedName>
        <fullName evidence="4">DUF2140 domain-containing protein</fullName>
    </recommendedName>
</protein>
<gene>
    <name evidence="2" type="ORF">ACFQ4A_18505</name>
</gene>
<feature type="transmembrane region" description="Helical" evidence="1">
    <location>
        <begin position="44"/>
        <end position="61"/>
    </location>
</feature>
<feature type="transmembrane region" description="Helical" evidence="1">
    <location>
        <begin position="6"/>
        <end position="24"/>
    </location>
</feature>
<keyword evidence="1" id="KW-1133">Transmembrane helix</keyword>
<evidence type="ECO:0000313" key="3">
    <source>
        <dbReference type="Proteomes" id="UP001597178"/>
    </source>
</evidence>
<accession>A0ABW3ZYV4</accession>
<comment type="caution">
    <text evidence="2">The sequence shown here is derived from an EMBL/GenBank/DDBJ whole genome shotgun (WGS) entry which is preliminary data.</text>
</comment>
<reference evidence="3" key="1">
    <citation type="journal article" date="2019" name="Int. J. Syst. Evol. Microbiol.">
        <title>The Global Catalogue of Microorganisms (GCM) 10K type strain sequencing project: providing services to taxonomists for standard genome sequencing and annotation.</title>
        <authorList>
            <consortium name="The Broad Institute Genomics Platform"/>
            <consortium name="The Broad Institute Genome Sequencing Center for Infectious Disease"/>
            <person name="Wu L."/>
            <person name="Ma J."/>
        </authorList>
    </citation>
    <scope>NUCLEOTIDE SEQUENCE [LARGE SCALE GENOMIC DNA]</scope>
    <source>
        <strain evidence="3">CCUG 54822</strain>
    </source>
</reference>
<dbReference type="RefSeq" id="WP_382402847.1">
    <property type="nucleotide sequence ID" value="NZ_JBHTNH010000060.1"/>
</dbReference>
<dbReference type="Proteomes" id="UP001597178">
    <property type="component" value="Unassembled WGS sequence"/>
</dbReference>
<sequence length="242" mass="27572">MLLNDLMPIIILLLIIGFLVLVVLKMTPKTRQRHSYSKLVQRLFGVYMVVLILTVPTAFMLPEASDLPAEVEKVPEELPLLWELAADGDIETAGHVYRQGMWELTTEREALRLEMVSGHDPHAEMPVFVERVSDRDNTIEAAYYQTPFIVEGRDMSDELNPMDVKLSSGIIRIDAPVPAVIELSMFKQEFPISQFTGKEGEQRMLENVYTGGERLLYLKIPDDVQLDYHDSLNLHFVEPTNS</sequence>
<dbReference type="EMBL" id="JBHTNH010000060">
    <property type="protein sequence ID" value="MFD1363601.1"/>
    <property type="molecule type" value="Genomic_DNA"/>
</dbReference>
<name>A0ABW3ZYV4_9BACI</name>